<dbReference type="GO" id="GO:0046872">
    <property type="term" value="F:metal ion binding"/>
    <property type="evidence" value="ECO:0007669"/>
    <property type="project" value="UniProtKB-KW"/>
</dbReference>
<dbReference type="Gene3D" id="3.30.540.10">
    <property type="entry name" value="Fructose-1,6-Bisphosphatase, subunit A, domain 1"/>
    <property type="match status" value="1"/>
</dbReference>
<feature type="binding site" evidence="7">
    <location>
        <position position="111"/>
    </location>
    <ligand>
        <name>Mg(2+)</name>
        <dbReference type="ChEBI" id="CHEBI:18420"/>
        <label>1</label>
        <note>catalytic</note>
    </ligand>
</feature>
<dbReference type="EC" id="3.1.3.25" evidence="8"/>
<protein>
    <recommendedName>
        <fullName evidence="8">Inositol-1-monophosphatase</fullName>
        <ecNumber evidence="8">3.1.3.25</ecNumber>
    </recommendedName>
</protein>
<dbReference type="PROSITE" id="PS00630">
    <property type="entry name" value="IMP_2"/>
    <property type="match status" value="1"/>
</dbReference>
<dbReference type="CDD" id="cd01639">
    <property type="entry name" value="IMPase"/>
    <property type="match status" value="1"/>
</dbReference>
<reference evidence="9 10" key="1">
    <citation type="submission" date="2017-12" db="EMBL/GenBank/DDBJ databases">
        <title>Phylogenetic diversity of female urinary microbiome.</title>
        <authorList>
            <person name="Thomas-White K."/>
            <person name="Wolfe A.J."/>
        </authorList>
    </citation>
    <scope>NUCLEOTIDE SEQUENCE [LARGE SCALE GENOMIC DNA]</scope>
    <source>
        <strain evidence="9 10">UMB1298</strain>
    </source>
</reference>
<sequence>MAEQPTVTFGAVPAGAGDLPVPGAGTIASLRALAARLAREAGERLLAGRPDTVEVADTKSSATDVVTAADRASEQWLREQLAAARPDDAVLGEEYGAEGAAGASGLTWVVDPVDGTVNYLYGLPAWGVSVACVVGDPRTPGAWRTVAGAVGAPVWGELFHAGLGQGAVLQGPDGRERSLAVTSLEDPGRALVGTGFGYDAGRRREQGRVAAALLPQVRDLRRMGSAALDLCCVAAGRLDAYYEKGTQVWDHAAGVLVVSEAGGVVGGLGGAPLGDPVVVAGGPSVGRWLHDELVRLEA</sequence>
<keyword evidence="6 7" id="KW-0460">Magnesium</keyword>
<evidence type="ECO:0000256" key="8">
    <source>
        <dbReference type="RuleBase" id="RU364068"/>
    </source>
</evidence>
<dbReference type="OrthoDB" id="9772456at2"/>
<dbReference type="InterPro" id="IPR020583">
    <property type="entry name" value="Inositol_monoP_metal-BS"/>
</dbReference>
<feature type="binding site" evidence="7">
    <location>
        <position position="114"/>
    </location>
    <ligand>
        <name>Mg(2+)</name>
        <dbReference type="ChEBI" id="CHEBI:18420"/>
        <label>1</label>
        <note>catalytic</note>
    </ligand>
</feature>
<proteinExistence type="inferred from homology"/>
<dbReference type="GO" id="GO:0006020">
    <property type="term" value="P:inositol metabolic process"/>
    <property type="evidence" value="ECO:0007669"/>
    <property type="project" value="TreeGrafter"/>
</dbReference>
<evidence type="ECO:0000256" key="2">
    <source>
        <dbReference type="ARBA" id="ARBA00001946"/>
    </source>
</evidence>
<accession>A0A2I1PAV2</accession>
<dbReference type="GO" id="GO:0046854">
    <property type="term" value="P:phosphatidylinositol phosphate biosynthetic process"/>
    <property type="evidence" value="ECO:0007669"/>
    <property type="project" value="InterPro"/>
</dbReference>
<comment type="catalytic activity">
    <reaction evidence="1 8">
        <text>a myo-inositol phosphate + H2O = myo-inositol + phosphate</text>
        <dbReference type="Rhea" id="RHEA:24056"/>
        <dbReference type="ChEBI" id="CHEBI:15377"/>
        <dbReference type="ChEBI" id="CHEBI:17268"/>
        <dbReference type="ChEBI" id="CHEBI:43474"/>
        <dbReference type="ChEBI" id="CHEBI:84139"/>
        <dbReference type="EC" id="3.1.3.25"/>
    </reaction>
</comment>
<comment type="caution">
    <text evidence="9">The sequence shown here is derived from an EMBL/GenBank/DDBJ whole genome shotgun (WGS) entry which is preliminary data.</text>
</comment>
<evidence type="ECO:0000256" key="1">
    <source>
        <dbReference type="ARBA" id="ARBA00001033"/>
    </source>
</evidence>
<comment type="similarity">
    <text evidence="3 8">Belongs to the inositol monophosphatase superfamily.</text>
</comment>
<evidence type="ECO:0000313" key="9">
    <source>
        <dbReference type="EMBL" id="PKZ41711.1"/>
    </source>
</evidence>
<keyword evidence="10" id="KW-1185">Reference proteome</keyword>
<keyword evidence="5 8" id="KW-0378">Hydrolase</keyword>
<dbReference type="SUPFAM" id="SSF56655">
    <property type="entry name" value="Carbohydrate phosphatase"/>
    <property type="match status" value="1"/>
</dbReference>
<feature type="binding site" evidence="7">
    <location>
        <position position="93"/>
    </location>
    <ligand>
        <name>Mg(2+)</name>
        <dbReference type="ChEBI" id="CHEBI:18420"/>
        <label>2</label>
    </ligand>
</feature>
<dbReference type="GO" id="GO:0008934">
    <property type="term" value="F:inositol monophosphate 1-phosphatase activity"/>
    <property type="evidence" value="ECO:0007669"/>
    <property type="project" value="InterPro"/>
</dbReference>
<dbReference type="GO" id="GO:0007165">
    <property type="term" value="P:signal transduction"/>
    <property type="evidence" value="ECO:0007669"/>
    <property type="project" value="TreeGrafter"/>
</dbReference>
<evidence type="ECO:0000256" key="4">
    <source>
        <dbReference type="ARBA" id="ARBA00022723"/>
    </source>
</evidence>
<evidence type="ECO:0000313" key="10">
    <source>
        <dbReference type="Proteomes" id="UP000234206"/>
    </source>
</evidence>
<evidence type="ECO:0000256" key="6">
    <source>
        <dbReference type="ARBA" id="ARBA00022842"/>
    </source>
</evidence>
<dbReference type="Gene3D" id="3.40.190.80">
    <property type="match status" value="1"/>
</dbReference>
<dbReference type="PROSITE" id="PS00629">
    <property type="entry name" value="IMP_1"/>
    <property type="match status" value="1"/>
</dbReference>
<dbReference type="InterPro" id="IPR000760">
    <property type="entry name" value="Inositol_monophosphatase-like"/>
</dbReference>
<keyword evidence="4 7" id="KW-0479">Metal-binding</keyword>
<dbReference type="PANTHER" id="PTHR20854:SF4">
    <property type="entry name" value="INOSITOL-1-MONOPHOSPHATASE-RELATED"/>
    <property type="match status" value="1"/>
</dbReference>
<evidence type="ECO:0000256" key="3">
    <source>
        <dbReference type="ARBA" id="ARBA00009759"/>
    </source>
</evidence>
<dbReference type="Pfam" id="PF00459">
    <property type="entry name" value="Inositol_P"/>
    <property type="match status" value="1"/>
</dbReference>
<feature type="binding site" evidence="7">
    <location>
        <position position="250"/>
    </location>
    <ligand>
        <name>Mg(2+)</name>
        <dbReference type="ChEBI" id="CHEBI:18420"/>
        <label>1</label>
        <note>catalytic</note>
    </ligand>
</feature>
<dbReference type="PANTHER" id="PTHR20854">
    <property type="entry name" value="INOSITOL MONOPHOSPHATASE"/>
    <property type="match status" value="1"/>
</dbReference>
<dbReference type="PRINTS" id="PR00377">
    <property type="entry name" value="IMPHPHTASES"/>
</dbReference>
<dbReference type="InterPro" id="IPR033942">
    <property type="entry name" value="IMPase"/>
</dbReference>
<dbReference type="RefSeq" id="WP_101849595.1">
    <property type="nucleotide sequence ID" value="NZ_JBHLVH010000028.1"/>
</dbReference>
<dbReference type="EMBL" id="PKIZ01000010">
    <property type="protein sequence ID" value="PKZ41711.1"/>
    <property type="molecule type" value="Genomic_DNA"/>
</dbReference>
<dbReference type="AlphaFoldDB" id="A0A2I1PAV2"/>
<dbReference type="Proteomes" id="UP000234206">
    <property type="component" value="Unassembled WGS sequence"/>
</dbReference>
<name>A0A2I1PAV2_9MICO</name>
<gene>
    <name evidence="9" type="ORF">CYJ76_06530</name>
</gene>
<organism evidence="9 10">
    <name type="scientific">Kytococcus schroeteri</name>
    <dbReference type="NCBI Taxonomy" id="138300"/>
    <lineage>
        <taxon>Bacteria</taxon>
        <taxon>Bacillati</taxon>
        <taxon>Actinomycetota</taxon>
        <taxon>Actinomycetes</taxon>
        <taxon>Micrococcales</taxon>
        <taxon>Kytococcaceae</taxon>
        <taxon>Kytococcus</taxon>
    </lineage>
</organism>
<evidence type="ECO:0000256" key="5">
    <source>
        <dbReference type="ARBA" id="ARBA00022801"/>
    </source>
</evidence>
<evidence type="ECO:0000256" key="7">
    <source>
        <dbReference type="PIRSR" id="PIRSR600760-2"/>
    </source>
</evidence>
<dbReference type="InterPro" id="IPR020550">
    <property type="entry name" value="Inositol_monophosphatase_CS"/>
</dbReference>
<comment type="cofactor">
    <cofactor evidence="2 7 8">
        <name>Mg(2+)</name>
        <dbReference type="ChEBI" id="CHEBI:18420"/>
    </cofactor>
</comment>